<dbReference type="KEGG" id="acan:ACA1_155430"/>
<evidence type="ECO:0000256" key="1">
    <source>
        <dbReference type="SAM" id="MobiDB-lite"/>
    </source>
</evidence>
<feature type="compositionally biased region" description="Basic and acidic residues" evidence="1">
    <location>
        <begin position="156"/>
        <end position="169"/>
    </location>
</feature>
<dbReference type="RefSeq" id="XP_004340625.1">
    <property type="nucleotide sequence ID" value="XM_004340577.1"/>
</dbReference>
<dbReference type="AlphaFoldDB" id="L8H2K4"/>
<evidence type="ECO:0000313" key="2">
    <source>
        <dbReference type="EMBL" id="ELR18586.1"/>
    </source>
</evidence>
<dbReference type="GeneID" id="14919325"/>
<feature type="compositionally biased region" description="Polar residues" evidence="1">
    <location>
        <begin position="396"/>
        <end position="413"/>
    </location>
</feature>
<accession>L8H2K4</accession>
<organism evidence="2 3">
    <name type="scientific">Acanthamoeba castellanii (strain ATCC 30010 / Neff)</name>
    <dbReference type="NCBI Taxonomy" id="1257118"/>
    <lineage>
        <taxon>Eukaryota</taxon>
        <taxon>Amoebozoa</taxon>
        <taxon>Discosea</taxon>
        <taxon>Longamoebia</taxon>
        <taxon>Centramoebida</taxon>
        <taxon>Acanthamoebidae</taxon>
        <taxon>Acanthamoeba</taxon>
    </lineage>
</organism>
<feature type="region of interest" description="Disordered" evidence="1">
    <location>
        <begin position="87"/>
        <end position="232"/>
    </location>
</feature>
<protein>
    <submittedName>
        <fullName evidence="2">Uncharacterized protein</fullName>
    </submittedName>
</protein>
<feature type="region of interest" description="Disordered" evidence="1">
    <location>
        <begin position="351"/>
        <end position="413"/>
    </location>
</feature>
<name>L8H2K4_ACACF</name>
<feature type="compositionally biased region" description="Basic and acidic residues" evidence="1">
    <location>
        <begin position="119"/>
        <end position="128"/>
    </location>
</feature>
<proteinExistence type="predicted"/>
<dbReference type="VEuPathDB" id="AmoebaDB:ACA1_155430"/>
<dbReference type="EMBL" id="KB007951">
    <property type="protein sequence ID" value="ELR18586.1"/>
    <property type="molecule type" value="Genomic_DNA"/>
</dbReference>
<keyword evidence="3" id="KW-1185">Reference proteome</keyword>
<gene>
    <name evidence="2" type="ORF">ACA1_155430</name>
</gene>
<feature type="compositionally biased region" description="Low complexity" evidence="1">
    <location>
        <begin position="359"/>
        <end position="382"/>
    </location>
</feature>
<feature type="compositionally biased region" description="Basic residues" evidence="1">
    <location>
        <begin position="109"/>
        <end position="118"/>
    </location>
</feature>
<reference evidence="2 3" key="1">
    <citation type="journal article" date="2013" name="Genome Biol.">
        <title>Genome of Acanthamoeba castellanii highlights extensive lateral gene transfer and early evolution of tyrosine kinase signaling.</title>
        <authorList>
            <person name="Clarke M."/>
            <person name="Lohan A.J."/>
            <person name="Liu B."/>
            <person name="Lagkouvardos I."/>
            <person name="Roy S."/>
            <person name="Zafar N."/>
            <person name="Bertelli C."/>
            <person name="Schilde C."/>
            <person name="Kianianmomeni A."/>
            <person name="Burglin T.R."/>
            <person name="Frech C."/>
            <person name="Turcotte B."/>
            <person name="Kopec K.O."/>
            <person name="Synnott J.M."/>
            <person name="Choo C."/>
            <person name="Paponov I."/>
            <person name="Finkler A."/>
            <person name="Soon Heng Tan C."/>
            <person name="Hutchins A.P."/>
            <person name="Weinmeier T."/>
            <person name="Rattei T."/>
            <person name="Chu J.S."/>
            <person name="Gimenez G."/>
            <person name="Irimia M."/>
            <person name="Rigden D.J."/>
            <person name="Fitzpatrick D.A."/>
            <person name="Lorenzo-Morales J."/>
            <person name="Bateman A."/>
            <person name="Chiu C.H."/>
            <person name="Tang P."/>
            <person name="Hegemann P."/>
            <person name="Fromm H."/>
            <person name="Raoult D."/>
            <person name="Greub G."/>
            <person name="Miranda-Saavedra D."/>
            <person name="Chen N."/>
            <person name="Nash P."/>
            <person name="Ginger M.L."/>
            <person name="Horn M."/>
            <person name="Schaap P."/>
            <person name="Caler L."/>
            <person name="Loftus B."/>
        </authorList>
    </citation>
    <scope>NUCLEOTIDE SEQUENCE [LARGE SCALE GENOMIC DNA]</scope>
    <source>
        <strain evidence="2 3">Neff</strain>
    </source>
</reference>
<evidence type="ECO:0000313" key="3">
    <source>
        <dbReference type="Proteomes" id="UP000011083"/>
    </source>
</evidence>
<sequence>MGRKGRKGQGTNNPLLLRKLKAQSRPQVKGTTIKDYLSRPRPTLDEIHKIMKERDAKNLQLERWETEMGRDWRATLDENRAQVLKERAEKAKQEKKQVKEARREEKRLAKLKRRLRKGKLTDDEARDYRRSKRQFKKRLGEMQLSQWLNQADDSEDEKRAEAERRREEGGGEGQDGEEPPLKRPKVAWVFKDNATQTQWKKEKENGHVVQETNPAPVPVPHADGEAREEQGDASGGYGGQLGMQTPHMPAMALLQQNSHLQIQMLQQQIVKLQEVLAAQPLLQLEQRAQMQRQIVMLQQQVQMHLQRPPHMPFMLGSPPFANPFANAASTSSAALFARASALSLAMRAPNHPPAPLQAPPALSSASVAATNSTPAPAPAADTEGQPRLGRAKRVFATTQEASQGTQPPAATQE</sequence>
<dbReference type="Proteomes" id="UP000011083">
    <property type="component" value="Unassembled WGS sequence"/>
</dbReference>
<feature type="compositionally biased region" description="Basic and acidic residues" evidence="1">
    <location>
        <begin position="87"/>
        <end position="108"/>
    </location>
</feature>
<dbReference type="OrthoDB" id="10065679at2759"/>